<gene>
    <name evidence="1" type="ORF">E0Y62_06535</name>
</gene>
<comment type="caution">
    <text evidence="1">The sequence shown here is derived from an EMBL/GenBank/DDBJ whole genome shotgun (WGS) entry which is preliminary data.</text>
</comment>
<dbReference type="Proteomes" id="UP000293846">
    <property type="component" value="Unassembled WGS sequence"/>
</dbReference>
<organism evidence="1 2">
    <name type="scientific">Cytobacillus praedii</name>
    <dbReference type="NCBI Taxonomy" id="1742358"/>
    <lineage>
        <taxon>Bacteria</taxon>
        <taxon>Bacillati</taxon>
        <taxon>Bacillota</taxon>
        <taxon>Bacilli</taxon>
        <taxon>Bacillales</taxon>
        <taxon>Bacillaceae</taxon>
        <taxon>Cytobacillus</taxon>
    </lineage>
</organism>
<dbReference type="EMBL" id="SJTH01000006">
    <property type="protein sequence ID" value="TCJ04874.1"/>
    <property type="molecule type" value="Genomic_DNA"/>
</dbReference>
<evidence type="ECO:0000313" key="2">
    <source>
        <dbReference type="Proteomes" id="UP000293846"/>
    </source>
</evidence>
<evidence type="ECO:0000313" key="1">
    <source>
        <dbReference type="EMBL" id="TCJ04874.1"/>
    </source>
</evidence>
<dbReference type="OrthoDB" id="2989197at2"/>
<dbReference type="AlphaFoldDB" id="A0A4V2NUL5"/>
<sequence length="104" mass="12111">MKVKEKEIFSSCCAFGTDGTENVHVLMEDCPIKRTVGERKREKYVAVPEGQENPILHECMCIYRSGLHQQHMIPPCQYYQGTKKVTRDKKKKWKVFCSALETQE</sequence>
<reference evidence="1 2" key="1">
    <citation type="submission" date="2019-03" db="EMBL/GenBank/DDBJ databases">
        <authorList>
            <person name="Jensen L."/>
            <person name="Storgaard J."/>
            <person name="Sulaj E."/>
            <person name="Schramm A."/>
            <person name="Marshall I.P.G."/>
        </authorList>
    </citation>
    <scope>NUCLEOTIDE SEQUENCE [LARGE SCALE GENOMIC DNA]</scope>
    <source>
        <strain evidence="1 2">2017H2G3</strain>
    </source>
</reference>
<keyword evidence="2" id="KW-1185">Reference proteome</keyword>
<name>A0A4V2NUL5_9BACI</name>
<protein>
    <submittedName>
        <fullName evidence="1">Uncharacterized protein</fullName>
    </submittedName>
</protein>
<dbReference type="RefSeq" id="WP_131236432.1">
    <property type="nucleotide sequence ID" value="NZ_SJTH01000006.1"/>
</dbReference>
<accession>A0A4V2NUL5</accession>
<proteinExistence type="predicted"/>